<accession>A0A0G9F8M9</accession>
<name>A0A0G9F8M9_LACPN</name>
<dbReference type="Pfam" id="PF17827">
    <property type="entry name" value="PrmC_N"/>
    <property type="match status" value="1"/>
</dbReference>
<feature type="binding site" evidence="5">
    <location>
        <position position="147"/>
    </location>
    <ligand>
        <name>S-adenosyl-L-methionine</name>
        <dbReference type="ChEBI" id="CHEBI:59789"/>
    </ligand>
</feature>
<dbReference type="PANTHER" id="PTHR18895:SF74">
    <property type="entry name" value="MTRF1L RELEASE FACTOR GLUTAMINE METHYLTRANSFERASE"/>
    <property type="match status" value="1"/>
</dbReference>
<evidence type="ECO:0000313" key="8">
    <source>
        <dbReference type="EMBL" id="KZU01336.1"/>
    </source>
</evidence>
<evidence type="ECO:0000259" key="7">
    <source>
        <dbReference type="Pfam" id="PF17827"/>
    </source>
</evidence>
<dbReference type="OMA" id="DFDARYW"/>
<dbReference type="InterPro" id="IPR040758">
    <property type="entry name" value="PrmC_N"/>
</dbReference>
<dbReference type="GO" id="GO:0102559">
    <property type="term" value="F:peptide chain release factor N(5)-glutamine methyltransferase activity"/>
    <property type="evidence" value="ECO:0007669"/>
    <property type="project" value="UniProtKB-EC"/>
</dbReference>
<dbReference type="Gene3D" id="3.40.50.150">
    <property type="entry name" value="Vaccinia Virus protein VP39"/>
    <property type="match status" value="1"/>
</dbReference>
<dbReference type="GO" id="GO:0032259">
    <property type="term" value="P:methylation"/>
    <property type="evidence" value="ECO:0007669"/>
    <property type="project" value="UniProtKB-KW"/>
</dbReference>
<gene>
    <name evidence="10" type="primary">hemK</name>
    <name evidence="5" type="synonym">prmC</name>
    <name evidence="10" type="ORF">LPJSA22_02199</name>
    <name evidence="9" type="ORF">NAB2_0418</name>
    <name evidence="8" type="ORF">Nizo2260_3060</name>
</gene>
<dbReference type="InterPro" id="IPR004556">
    <property type="entry name" value="HemK-like"/>
</dbReference>
<evidence type="ECO:0000313" key="10">
    <source>
        <dbReference type="EMBL" id="ODO62194.1"/>
    </source>
</evidence>
<dbReference type="CDD" id="cd02440">
    <property type="entry name" value="AdoMet_MTases"/>
    <property type="match status" value="1"/>
</dbReference>
<evidence type="ECO:0000313" key="11">
    <source>
        <dbReference type="Proteomes" id="UP000076872"/>
    </source>
</evidence>
<dbReference type="HAMAP" id="MF_02126">
    <property type="entry name" value="RF_methyltr_PrmC"/>
    <property type="match status" value="1"/>
</dbReference>
<dbReference type="EMBL" id="LUXO01000009">
    <property type="protein sequence ID" value="KZV06002.1"/>
    <property type="molecule type" value="Genomic_DNA"/>
</dbReference>
<dbReference type="EC" id="2.1.1.297" evidence="5"/>
<keyword evidence="3 5" id="KW-0949">S-adenosyl-L-methionine</keyword>
<feature type="binding site" evidence="5">
    <location>
        <position position="189"/>
    </location>
    <ligand>
        <name>S-adenosyl-L-methionine</name>
        <dbReference type="ChEBI" id="CHEBI:59789"/>
    </ligand>
</feature>
<dbReference type="EMBL" id="LUWI01000041">
    <property type="protein sequence ID" value="KZU01336.1"/>
    <property type="molecule type" value="Genomic_DNA"/>
</dbReference>
<dbReference type="Proteomes" id="UP000094892">
    <property type="component" value="Unassembled WGS sequence"/>
</dbReference>
<evidence type="ECO:0000313" key="9">
    <source>
        <dbReference type="EMBL" id="KZV06002.1"/>
    </source>
</evidence>
<dbReference type="Proteomes" id="UP000076989">
    <property type="component" value="Unassembled WGS sequence"/>
</dbReference>
<comment type="similarity">
    <text evidence="5">Belongs to the protein N5-glutamine methyltransferase family. PrmC subfamily.</text>
</comment>
<comment type="catalytic activity">
    <reaction evidence="4 5">
        <text>L-glutaminyl-[peptide chain release factor] + S-adenosyl-L-methionine = N(5)-methyl-L-glutaminyl-[peptide chain release factor] + S-adenosyl-L-homocysteine + H(+)</text>
        <dbReference type="Rhea" id="RHEA:42896"/>
        <dbReference type="Rhea" id="RHEA-COMP:10271"/>
        <dbReference type="Rhea" id="RHEA-COMP:10272"/>
        <dbReference type="ChEBI" id="CHEBI:15378"/>
        <dbReference type="ChEBI" id="CHEBI:30011"/>
        <dbReference type="ChEBI" id="CHEBI:57856"/>
        <dbReference type="ChEBI" id="CHEBI:59789"/>
        <dbReference type="ChEBI" id="CHEBI:61891"/>
        <dbReference type="EC" id="2.1.1.297"/>
    </reaction>
</comment>
<dbReference type="PROSITE" id="PS00092">
    <property type="entry name" value="N6_MTASE"/>
    <property type="match status" value="1"/>
</dbReference>
<feature type="binding site" evidence="5">
    <location>
        <begin position="124"/>
        <end position="128"/>
    </location>
    <ligand>
        <name>S-adenosyl-L-methionine</name>
        <dbReference type="ChEBI" id="CHEBI:59789"/>
    </ligand>
</feature>
<dbReference type="PATRIC" id="fig|1590.142.peg.2189"/>
<dbReference type="Pfam" id="PF05175">
    <property type="entry name" value="MTS"/>
    <property type="match status" value="1"/>
</dbReference>
<evidence type="ECO:0000256" key="4">
    <source>
        <dbReference type="ARBA" id="ARBA00048391"/>
    </source>
</evidence>
<dbReference type="NCBIfam" id="TIGR03534">
    <property type="entry name" value="RF_mod_PrmC"/>
    <property type="match status" value="1"/>
</dbReference>
<proteinExistence type="inferred from homology"/>
<evidence type="ECO:0000256" key="3">
    <source>
        <dbReference type="ARBA" id="ARBA00022691"/>
    </source>
</evidence>
<dbReference type="GO" id="GO:0003676">
    <property type="term" value="F:nucleic acid binding"/>
    <property type="evidence" value="ECO:0007669"/>
    <property type="project" value="InterPro"/>
</dbReference>
<feature type="domain" description="Release factor glutamine methyltransferase N-terminal" evidence="7">
    <location>
        <begin position="11"/>
        <end position="79"/>
    </location>
</feature>
<comment type="function">
    <text evidence="5">Methylates the class 1 translation termination release factors RF1/PrfA and RF2/PrfB on the glutamine residue of the universally conserved GGQ motif.</text>
</comment>
<sequence>MNKPTQPTYFEAQQWASFCLKTAQLPTDSARFLLLGLSRLDQTQLLIRYREPLPSAVWHAYQQGIDRVVAGEPVQYVLGDAPFYGLTLQVDPAVLIPRVETEELVDWILTDVPATAPVRLLDVGTGSGAIALAIKHERPAWEITASDISTAALQVAKANADRLHLDVKLVHSDLLTSVSAQPFDIIVSNPPYIAASEKDVMDASVLAHEPQTALFADHDGLALYEQLATTVADHLTSTGRLYLEFGYHQGPALQTLFAQSMPDATVTLRQDMAGHNRMLRVAMTLTRQ</sequence>
<comment type="caution">
    <text evidence="10">The sequence shown here is derived from an EMBL/GenBank/DDBJ whole genome shotgun (WGS) entry which is preliminary data.</text>
</comment>
<evidence type="ECO:0000256" key="2">
    <source>
        <dbReference type="ARBA" id="ARBA00022679"/>
    </source>
</evidence>
<dbReference type="Proteomes" id="UP000076872">
    <property type="component" value="Unassembled WGS sequence"/>
</dbReference>
<dbReference type="InterPro" id="IPR029063">
    <property type="entry name" value="SAM-dependent_MTases_sf"/>
</dbReference>
<evidence type="ECO:0000256" key="1">
    <source>
        <dbReference type="ARBA" id="ARBA00022603"/>
    </source>
</evidence>
<keyword evidence="2 5" id="KW-0808">Transferase</keyword>
<feature type="binding site" evidence="5">
    <location>
        <begin position="189"/>
        <end position="192"/>
    </location>
    <ligand>
        <name>substrate</name>
    </ligand>
</feature>
<evidence type="ECO:0000256" key="5">
    <source>
        <dbReference type="HAMAP-Rule" id="MF_02126"/>
    </source>
</evidence>
<reference evidence="11 12" key="1">
    <citation type="submission" date="2016-03" db="EMBL/GenBank/DDBJ databases">
        <title>Comparative genomics of 54 Lactobacillus plantarum strains reveals genomic uncoupling from niche constraints.</title>
        <authorList>
            <person name="Martino M.E."/>
        </authorList>
    </citation>
    <scope>NUCLEOTIDE SEQUENCE [LARGE SCALE GENOMIC DNA]</scope>
    <source>
        <strain evidence="9 11">NAB2</strain>
        <strain evidence="8 12">Nizo2260</strain>
    </source>
</reference>
<evidence type="ECO:0000259" key="6">
    <source>
        <dbReference type="Pfam" id="PF05175"/>
    </source>
</evidence>
<dbReference type="SUPFAM" id="SSF53335">
    <property type="entry name" value="S-adenosyl-L-methionine-dependent methyltransferases"/>
    <property type="match status" value="1"/>
</dbReference>
<reference evidence="10 13" key="2">
    <citation type="submission" date="2016-08" db="EMBL/GenBank/DDBJ databases">
        <title>Genome sequencing of Lactobacillus plantarum JSA22, isolated from fermented soybean paste.</title>
        <authorList>
            <person name="Choi H.S."/>
        </authorList>
    </citation>
    <scope>NUCLEOTIDE SEQUENCE [LARGE SCALE GENOMIC DNA]</scope>
    <source>
        <strain evidence="10 13">JSA22</strain>
    </source>
</reference>
<evidence type="ECO:0000313" key="12">
    <source>
        <dbReference type="Proteomes" id="UP000076989"/>
    </source>
</evidence>
<dbReference type="InterPro" id="IPR007848">
    <property type="entry name" value="Small_mtfrase_dom"/>
</dbReference>
<keyword evidence="1 5" id="KW-0489">Methyltransferase</keyword>
<protein>
    <recommendedName>
        <fullName evidence="5">Release factor glutamine methyltransferase</fullName>
        <shortName evidence="5">RF MTase</shortName>
        <ecNumber evidence="5">2.1.1.297</ecNumber>
    </recommendedName>
    <alternativeName>
        <fullName evidence="5">N5-glutamine methyltransferase PrmC</fullName>
    </alternativeName>
    <alternativeName>
        <fullName evidence="5">Protein-(glutamine-N5) MTase PrmC</fullName>
    </alternativeName>
    <alternativeName>
        <fullName evidence="5">Protein-glutamine N-methyltransferase PrmC</fullName>
    </alternativeName>
</protein>
<evidence type="ECO:0000313" key="13">
    <source>
        <dbReference type="Proteomes" id="UP000094892"/>
    </source>
</evidence>
<dbReference type="NCBIfam" id="TIGR00536">
    <property type="entry name" value="hemK_fam"/>
    <property type="match status" value="1"/>
</dbReference>
<dbReference type="InterPro" id="IPR019874">
    <property type="entry name" value="RF_methyltr_PrmC"/>
</dbReference>
<dbReference type="GeneID" id="77215752"/>
<organism evidence="10 13">
    <name type="scientific">Lactiplantibacillus plantarum</name>
    <name type="common">Lactobacillus plantarum</name>
    <dbReference type="NCBI Taxonomy" id="1590"/>
    <lineage>
        <taxon>Bacteria</taxon>
        <taxon>Bacillati</taxon>
        <taxon>Bacillota</taxon>
        <taxon>Bacilli</taxon>
        <taxon>Lactobacillales</taxon>
        <taxon>Lactobacillaceae</taxon>
        <taxon>Lactiplantibacillus</taxon>
    </lineage>
</organism>
<dbReference type="PANTHER" id="PTHR18895">
    <property type="entry name" value="HEMK METHYLTRANSFERASE"/>
    <property type="match status" value="1"/>
</dbReference>
<dbReference type="InterPro" id="IPR002052">
    <property type="entry name" value="DNA_methylase_N6_adenine_CS"/>
</dbReference>
<dbReference type="Gene3D" id="1.10.8.10">
    <property type="entry name" value="DNA helicase RuvA subunit, C-terminal domain"/>
    <property type="match status" value="1"/>
</dbReference>
<dbReference type="RefSeq" id="WP_003641434.1">
    <property type="nucleotide sequence ID" value="NZ_AP028145.1"/>
</dbReference>
<dbReference type="InterPro" id="IPR050320">
    <property type="entry name" value="N5-glutamine_MTase"/>
</dbReference>
<dbReference type="EMBL" id="MCOL01000001">
    <property type="protein sequence ID" value="ODO62194.1"/>
    <property type="molecule type" value="Genomic_DNA"/>
</dbReference>
<feature type="domain" description="Methyltransferase small" evidence="6">
    <location>
        <begin position="111"/>
        <end position="202"/>
    </location>
</feature>
<dbReference type="AlphaFoldDB" id="A0A0G9F8M9"/>
<comment type="caution">
    <text evidence="5">Lacks conserved residue(s) required for the propagation of feature annotation.</text>
</comment>